<keyword evidence="2" id="KW-1185">Reference proteome</keyword>
<sequence length="116" mass="13357">MVSPFGDDAINVDNHFIYNARRRAGMERIDVQTLRDVAVQENLNGIFLNLKSNGAEFRQKQARQGRQNFDDAYAAPPPQVRQNFDDADIAFRQARQNFDDADAAFRQARQKFDDAY</sequence>
<reference evidence="2" key="1">
    <citation type="journal article" date="2013" name="Genome Announc.">
        <title>Draft genome sequence of the grapevine dieback fungus Eutypa lata UCR-EL1.</title>
        <authorList>
            <person name="Blanco-Ulate B."/>
            <person name="Rolshausen P.E."/>
            <person name="Cantu D."/>
        </authorList>
    </citation>
    <scope>NUCLEOTIDE SEQUENCE [LARGE SCALE GENOMIC DNA]</scope>
    <source>
        <strain evidence="2">UCR-EL1</strain>
    </source>
</reference>
<proteinExistence type="predicted"/>
<dbReference type="EMBL" id="KB705806">
    <property type="protein sequence ID" value="EMR70641.1"/>
    <property type="molecule type" value="Genomic_DNA"/>
</dbReference>
<organism evidence="1 2">
    <name type="scientific">Eutypa lata (strain UCR-EL1)</name>
    <name type="common">Grapevine dieback disease fungus</name>
    <name type="synonym">Eutypa armeniacae</name>
    <dbReference type="NCBI Taxonomy" id="1287681"/>
    <lineage>
        <taxon>Eukaryota</taxon>
        <taxon>Fungi</taxon>
        <taxon>Dikarya</taxon>
        <taxon>Ascomycota</taxon>
        <taxon>Pezizomycotina</taxon>
        <taxon>Sordariomycetes</taxon>
        <taxon>Xylariomycetidae</taxon>
        <taxon>Xylariales</taxon>
        <taxon>Diatrypaceae</taxon>
        <taxon>Eutypa</taxon>
    </lineage>
</organism>
<name>M7TL41_EUTLA</name>
<gene>
    <name evidence="1" type="ORF">UCREL1_2323</name>
</gene>
<protein>
    <submittedName>
        <fullName evidence="1">Uncharacterized protein</fullName>
    </submittedName>
</protein>
<evidence type="ECO:0000313" key="2">
    <source>
        <dbReference type="Proteomes" id="UP000012174"/>
    </source>
</evidence>
<evidence type="ECO:0000313" key="1">
    <source>
        <dbReference type="EMBL" id="EMR70641.1"/>
    </source>
</evidence>
<dbReference type="AlphaFoldDB" id="M7TL41"/>
<dbReference type="KEGG" id="ela:UCREL1_2323"/>
<accession>M7TL41</accession>
<dbReference type="HOGENOM" id="CLU_2096866_0_0_1"/>
<dbReference type="Proteomes" id="UP000012174">
    <property type="component" value="Unassembled WGS sequence"/>
</dbReference>